<name>A0A6L5GU23_9FIRM</name>
<dbReference type="Pfam" id="PF01541">
    <property type="entry name" value="GIY-YIG"/>
    <property type="match status" value="1"/>
</dbReference>
<dbReference type="Gene3D" id="3.40.1440.10">
    <property type="entry name" value="GIY-YIG endonuclease"/>
    <property type="match status" value="1"/>
</dbReference>
<dbReference type="AlphaFoldDB" id="A0A6L5GU23"/>
<dbReference type="SUPFAM" id="SSF82771">
    <property type="entry name" value="GIY-YIG endonuclease"/>
    <property type="match status" value="1"/>
</dbReference>
<accession>A0A6L5GU23</accession>
<evidence type="ECO:0000259" key="1">
    <source>
        <dbReference type="Pfam" id="PF01541"/>
    </source>
</evidence>
<dbReference type="InterPro" id="IPR000305">
    <property type="entry name" value="GIY-YIG_endonuc"/>
</dbReference>
<sequence>MIKLTDFLAFPEPAEAKIKFNMNAGDITKPAWDLLLNDSNDWLTMNRWKTKQANNNLGKAGYLLTFAQYYPYGPEYFIFGGLYKIQRIQPEVFETAGYNLTLKPQYQDYIKRLIIKLKQPIGRNIYCRRYENIQEGMLDPEVYELAPDTKIGNFTGYQNVSLQQKDLQTIWKNNEPSWKQALSYVKGVYVVTDISNCRLYIGSASGNSDGIWQRWSAYANPKHLTGGNKEFERVLKEDGITHITDNFRYSIIEIFDTKTKEETVLSRENYWKMVFNTQNSLLGMNRN</sequence>
<evidence type="ECO:0000313" key="2">
    <source>
        <dbReference type="EMBL" id="MQM73754.1"/>
    </source>
</evidence>
<dbReference type="EMBL" id="VOGB01000012">
    <property type="protein sequence ID" value="MQM73754.1"/>
    <property type="molecule type" value="Genomic_DNA"/>
</dbReference>
<reference evidence="2" key="1">
    <citation type="journal article" date="2020" name="Appl. Environ. Microbiol.">
        <title>Medium-Chain Fatty Acid Synthesis by 'Candidatus Weimeria bifida' gen. nov., sp. nov., and 'Candidatus Pseudoramibacter fermentans' sp. nov.</title>
        <authorList>
            <person name="Scarborough M.J."/>
            <person name="Myers K.S."/>
            <person name="Donohue T.J."/>
            <person name="Noguera D.R."/>
        </authorList>
    </citation>
    <scope>NUCLEOTIDE SEQUENCE</scope>
    <source>
        <strain evidence="2">EUB1.1</strain>
    </source>
</reference>
<feature type="domain" description="GIY-YIG" evidence="1">
    <location>
        <begin position="186"/>
        <end position="277"/>
    </location>
</feature>
<proteinExistence type="predicted"/>
<dbReference type="InterPro" id="IPR035901">
    <property type="entry name" value="GIY-YIG_endonuc_sf"/>
</dbReference>
<dbReference type="Proteomes" id="UP000473648">
    <property type="component" value="Unassembled WGS sequence"/>
</dbReference>
<protein>
    <submittedName>
        <fullName evidence="2">GIY-YIG nuclease family protein</fullName>
    </submittedName>
</protein>
<comment type="caution">
    <text evidence="2">The sequence shown here is derived from an EMBL/GenBank/DDBJ whole genome shotgun (WGS) entry which is preliminary data.</text>
</comment>
<organism evidence="2 3">
    <name type="scientific">Candidatus Pseudoramibacter fermentans</name>
    <dbReference type="NCBI Taxonomy" id="2594427"/>
    <lineage>
        <taxon>Bacteria</taxon>
        <taxon>Bacillati</taxon>
        <taxon>Bacillota</taxon>
        <taxon>Clostridia</taxon>
        <taxon>Eubacteriales</taxon>
        <taxon>Eubacteriaceae</taxon>
        <taxon>Pseudoramibacter</taxon>
    </lineage>
</organism>
<dbReference type="CDD" id="cd10446">
    <property type="entry name" value="GIY-YIG_unchar_1"/>
    <property type="match status" value="1"/>
</dbReference>
<keyword evidence="3" id="KW-1185">Reference proteome</keyword>
<evidence type="ECO:0000313" key="3">
    <source>
        <dbReference type="Proteomes" id="UP000473648"/>
    </source>
</evidence>
<gene>
    <name evidence="2" type="ORF">FRC53_10225</name>
</gene>